<organism evidence="1 2">
    <name type="scientific">Gossypium arboreum</name>
    <name type="common">Tree cotton</name>
    <name type="synonym">Gossypium nanking</name>
    <dbReference type="NCBI Taxonomy" id="29729"/>
    <lineage>
        <taxon>Eukaryota</taxon>
        <taxon>Viridiplantae</taxon>
        <taxon>Streptophyta</taxon>
        <taxon>Embryophyta</taxon>
        <taxon>Tracheophyta</taxon>
        <taxon>Spermatophyta</taxon>
        <taxon>Magnoliopsida</taxon>
        <taxon>eudicotyledons</taxon>
        <taxon>Gunneridae</taxon>
        <taxon>Pentapetalae</taxon>
        <taxon>rosids</taxon>
        <taxon>malvids</taxon>
        <taxon>Malvales</taxon>
        <taxon>Malvaceae</taxon>
        <taxon>Malvoideae</taxon>
        <taxon>Gossypium</taxon>
    </lineage>
</organism>
<proteinExistence type="predicted"/>
<keyword evidence="2" id="KW-1185">Reference proteome</keyword>
<dbReference type="EMBL" id="KN392211">
    <property type="protein sequence ID" value="KHG09792.1"/>
    <property type="molecule type" value="Genomic_DNA"/>
</dbReference>
<dbReference type="Proteomes" id="UP000032142">
    <property type="component" value="Unassembled WGS sequence"/>
</dbReference>
<protein>
    <submittedName>
        <fullName evidence="1">Uncharacterized protein</fullName>
    </submittedName>
</protein>
<evidence type="ECO:0000313" key="1">
    <source>
        <dbReference type="EMBL" id="KHG09792.1"/>
    </source>
</evidence>
<sequence>MCVDETLYVSTTVTVPNSFRRG</sequence>
<name>A0A0B0NAZ3_GOSAR</name>
<evidence type="ECO:0000313" key="2">
    <source>
        <dbReference type="Proteomes" id="UP000032142"/>
    </source>
</evidence>
<gene>
    <name evidence="1" type="ORF">F383_12909</name>
</gene>
<dbReference type="AlphaFoldDB" id="A0A0B0NAZ3"/>
<reference evidence="2" key="1">
    <citation type="submission" date="2014-09" db="EMBL/GenBank/DDBJ databases">
        <authorList>
            <person name="Mudge J."/>
            <person name="Ramaraj T."/>
            <person name="Lindquist I.E."/>
            <person name="Bharti A.K."/>
            <person name="Sundararajan A."/>
            <person name="Cameron C.T."/>
            <person name="Woodward J.E."/>
            <person name="May G.D."/>
            <person name="Brubaker C."/>
            <person name="Broadhvest J."/>
            <person name="Wilkins T.A."/>
        </authorList>
    </citation>
    <scope>NUCLEOTIDE SEQUENCE</scope>
    <source>
        <strain evidence="2">cv. AKA8401</strain>
    </source>
</reference>
<accession>A0A0B0NAZ3</accession>